<proteinExistence type="predicted"/>
<accession>A0A813IQI6</accession>
<dbReference type="Proteomes" id="UP000626109">
    <property type="component" value="Unassembled WGS sequence"/>
</dbReference>
<evidence type="ECO:0000313" key="2">
    <source>
        <dbReference type="Proteomes" id="UP000626109"/>
    </source>
</evidence>
<name>A0A813IQI6_POLGL</name>
<organism evidence="1 2">
    <name type="scientific">Polarella glacialis</name>
    <name type="common">Dinoflagellate</name>
    <dbReference type="NCBI Taxonomy" id="89957"/>
    <lineage>
        <taxon>Eukaryota</taxon>
        <taxon>Sar</taxon>
        <taxon>Alveolata</taxon>
        <taxon>Dinophyceae</taxon>
        <taxon>Suessiales</taxon>
        <taxon>Suessiaceae</taxon>
        <taxon>Polarella</taxon>
    </lineage>
</organism>
<reference evidence="1" key="1">
    <citation type="submission" date="2021-02" db="EMBL/GenBank/DDBJ databases">
        <authorList>
            <person name="Dougan E. K."/>
            <person name="Rhodes N."/>
            <person name="Thang M."/>
            <person name="Chan C."/>
        </authorList>
    </citation>
    <scope>NUCLEOTIDE SEQUENCE</scope>
</reference>
<dbReference type="EMBL" id="CAJNNW010012323">
    <property type="protein sequence ID" value="CAE8654166.1"/>
    <property type="molecule type" value="Genomic_DNA"/>
</dbReference>
<dbReference type="AlphaFoldDB" id="A0A813IQI6"/>
<protein>
    <submittedName>
        <fullName evidence="1">Uncharacterized protein</fullName>
    </submittedName>
</protein>
<comment type="caution">
    <text evidence="1">The sequence shown here is derived from an EMBL/GenBank/DDBJ whole genome shotgun (WGS) entry which is preliminary data.</text>
</comment>
<sequence>FALLLCGTLHDWLRNPQYVLEEATQLGVASLEWVQFEDRACDSVSTSYAFVWNFFSRLASYRDRWAEERRWPARVKFVESVVEEASLPQVLGQSCAQGPSLSPRVVGGRVLDKNLDWTYVVLLEREPGVVEGRDEGQDGKHLELVPIP</sequence>
<feature type="non-terminal residue" evidence="1">
    <location>
        <position position="1"/>
    </location>
</feature>
<evidence type="ECO:0000313" key="1">
    <source>
        <dbReference type="EMBL" id="CAE8654166.1"/>
    </source>
</evidence>
<gene>
    <name evidence="1" type="ORF">PGLA2088_LOCUS10852</name>
</gene>